<sequence>MPRFRLQAIVQFHYDKDYPLWEYDKRAMACTYCHVNVTGGAPWNAFGEALRAQFVADAAAGQKNKFPQVLYDLLKAGQDSDGDGYSDALEVFAKTLPADPSSKPNKPVAQLQKEFDAASGVEQYKPR</sequence>
<comment type="subcellular location">
    <subcellularLocation>
        <location evidence="1">Secreted</location>
    </subcellularLocation>
</comment>
<evidence type="ECO:0000256" key="1">
    <source>
        <dbReference type="ARBA" id="ARBA00004613"/>
    </source>
</evidence>
<accession>A0ABP9VAV9</accession>
<dbReference type="Proteomes" id="UP001458946">
    <property type="component" value="Unassembled WGS sequence"/>
</dbReference>
<gene>
    <name evidence="5" type="ORF">Dxin01_01407</name>
</gene>
<dbReference type="InterPro" id="IPR059100">
    <property type="entry name" value="TSP3_bac"/>
</dbReference>
<comment type="caution">
    <text evidence="5">The sequence shown here is derived from an EMBL/GenBank/DDBJ whole genome shotgun (WGS) entry which is preliminary data.</text>
</comment>
<keyword evidence="4" id="KW-0106">Calcium</keyword>
<evidence type="ECO:0000256" key="4">
    <source>
        <dbReference type="ARBA" id="ARBA00022837"/>
    </source>
</evidence>
<evidence type="ECO:0000256" key="3">
    <source>
        <dbReference type="ARBA" id="ARBA00022729"/>
    </source>
</evidence>
<keyword evidence="3" id="KW-0732">Signal</keyword>
<dbReference type="EMBL" id="BAABRN010000012">
    <property type="protein sequence ID" value="GAA5501670.1"/>
    <property type="molecule type" value="Genomic_DNA"/>
</dbReference>
<reference evidence="5 6" key="1">
    <citation type="submission" date="2024-02" db="EMBL/GenBank/DDBJ databases">
        <title>Deinococcus xinjiangensis NBRC 107630.</title>
        <authorList>
            <person name="Ichikawa N."/>
            <person name="Katano-Makiyama Y."/>
            <person name="Hidaka K."/>
        </authorList>
    </citation>
    <scope>NUCLEOTIDE SEQUENCE [LARGE SCALE GENOMIC DNA]</scope>
    <source>
        <strain evidence="5 6">NBRC 107630</strain>
    </source>
</reference>
<name>A0ABP9VAV9_9DEIO</name>
<protein>
    <recommendedName>
        <fullName evidence="7">Cytochrome c domain-containing protein</fullName>
    </recommendedName>
</protein>
<proteinExistence type="predicted"/>
<keyword evidence="2" id="KW-0964">Secreted</keyword>
<evidence type="ECO:0000313" key="5">
    <source>
        <dbReference type="EMBL" id="GAA5501670.1"/>
    </source>
</evidence>
<evidence type="ECO:0000256" key="2">
    <source>
        <dbReference type="ARBA" id="ARBA00022525"/>
    </source>
</evidence>
<organism evidence="5 6">
    <name type="scientific">Deinococcus xinjiangensis</name>
    <dbReference type="NCBI Taxonomy" id="457454"/>
    <lineage>
        <taxon>Bacteria</taxon>
        <taxon>Thermotogati</taxon>
        <taxon>Deinococcota</taxon>
        <taxon>Deinococci</taxon>
        <taxon>Deinococcales</taxon>
        <taxon>Deinococcaceae</taxon>
        <taxon>Deinococcus</taxon>
    </lineage>
</organism>
<evidence type="ECO:0008006" key="7">
    <source>
        <dbReference type="Google" id="ProtNLM"/>
    </source>
</evidence>
<evidence type="ECO:0000313" key="6">
    <source>
        <dbReference type="Proteomes" id="UP001458946"/>
    </source>
</evidence>
<dbReference type="Pfam" id="PF18884">
    <property type="entry name" value="TSP3_bac"/>
    <property type="match status" value="1"/>
</dbReference>
<keyword evidence="6" id="KW-1185">Reference proteome</keyword>